<feature type="domain" description="SWI/SNF and RSC complexes subunit Ssr4 N-terminal" evidence="2">
    <location>
        <begin position="69"/>
        <end position="157"/>
    </location>
</feature>
<feature type="compositionally biased region" description="Low complexity" evidence="1">
    <location>
        <begin position="180"/>
        <end position="192"/>
    </location>
</feature>
<evidence type="ECO:0000256" key="1">
    <source>
        <dbReference type="SAM" id="MobiDB-lite"/>
    </source>
</evidence>
<evidence type="ECO:0000259" key="3">
    <source>
        <dbReference type="Pfam" id="PF20497"/>
    </source>
</evidence>
<feature type="domain" description="SWI/SNF and RSC complexes subunit Ssr4 C-terminal" evidence="3">
    <location>
        <begin position="226"/>
        <end position="643"/>
    </location>
</feature>
<dbReference type="STRING" id="331657.A0A4U0X4H8"/>
<comment type="caution">
    <text evidence="4">The sequence shown here is derived from an EMBL/GenBank/DDBJ whole genome shotgun (WGS) entry which is preliminary data.</text>
</comment>
<feature type="compositionally biased region" description="Polar residues" evidence="1">
    <location>
        <begin position="500"/>
        <end position="522"/>
    </location>
</feature>
<name>A0A4U0X4H8_9PEZI</name>
<keyword evidence="5" id="KW-1185">Reference proteome</keyword>
<sequence length="651" mass="70924">MHLISSFKYPLLPSINLDQVVEYLLHAPKIVKELAPMSWQYMHAPQDGTVLLAWQASGAMEGSQYVAIYRLARKELNANVPPPDPSLWLIHYCQADPQNRLPANRISIPQEVQKSMQERRYLESQGQPLRKEFMLHDRNNWPTISMPSGGVQGSYLQQQSVYQQTALAQVGAHRGPQSYYPPGAPAAIGPSPAKRPRQVPPTQYPGAGMPGAGPSAVPGMLQDSTIEDEENTTVGDLLDNLTPRDISTMRYTQHHEWMEEIFSSPYAVGQIIPIDLGFGLMGELAQLTEGLFDTPSLELDALSGETAKDATTSKGALKSHRRVEAVKFEEFQNRVLKYVEKEETEIERMKQEHASKMAELRKGDVYMQAERRLRDATWDANEKGTESWRVDVNGEPSHDELRSASHEATETVDDIVREVEKSLAIKVEPQKVVICVEKGGLQGEDTNLRITGVESHAANDAFHSGNAEQFGHVSFQSTSNPPTLVTQQSASHASGDLGTPGQSTDEQAASHQGQSTTDTNGLSLLDGMDFRLDAQHTPTAGGPAPDTEVAGDWVMVDQNGDEGAQSTTEQAAAIGAEAPQDPSADLQPDPTSVMFDTADFGSFDNLDSAGDALMDYGGVGDDLGLDLDNSAFGDAFHGTESHQEHDEAGPT</sequence>
<dbReference type="EMBL" id="NAJN01000621">
    <property type="protein sequence ID" value="TKA70741.1"/>
    <property type="molecule type" value="Genomic_DNA"/>
</dbReference>
<feature type="region of interest" description="Disordered" evidence="1">
    <location>
        <begin position="180"/>
        <end position="217"/>
    </location>
</feature>
<dbReference type="Pfam" id="PF08549">
    <property type="entry name" value="SWI-SNF_Ssr4_N"/>
    <property type="match status" value="2"/>
</dbReference>
<proteinExistence type="predicted"/>
<feature type="compositionally biased region" description="Polar residues" evidence="1">
    <location>
        <begin position="474"/>
        <end position="492"/>
    </location>
</feature>
<evidence type="ECO:0000313" key="4">
    <source>
        <dbReference type="EMBL" id="TKA70741.1"/>
    </source>
</evidence>
<evidence type="ECO:0008006" key="6">
    <source>
        <dbReference type="Google" id="ProtNLM"/>
    </source>
</evidence>
<reference evidence="4 5" key="1">
    <citation type="submission" date="2017-03" db="EMBL/GenBank/DDBJ databases">
        <title>Genomes of endolithic fungi from Antarctica.</title>
        <authorList>
            <person name="Coleine C."/>
            <person name="Masonjones S."/>
            <person name="Stajich J.E."/>
        </authorList>
    </citation>
    <scope>NUCLEOTIDE SEQUENCE [LARGE SCALE GENOMIC DNA]</scope>
    <source>
        <strain evidence="4 5">CCFEE 5187</strain>
    </source>
</reference>
<dbReference type="GO" id="GO:0006338">
    <property type="term" value="P:chromatin remodeling"/>
    <property type="evidence" value="ECO:0007669"/>
    <property type="project" value="InterPro"/>
</dbReference>
<gene>
    <name evidence="4" type="ORF">B0A49_05455</name>
</gene>
<feature type="domain" description="SWI/SNF and RSC complexes subunit Ssr4 N-terminal" evidence="2">
    <location>
        <begin position="1"/>
        <end position="58"/>
    </location>
</feature>
<feature type="compositionally biased region" description="Basic and acidic residues" evidence="1">
    <location>
        <begin position="396"/>
        <end position="409"/>
    </location>
</feature>
<evidence type="ECO:0000313" key="5">
    <source>
        <dbReference type="Proteomes" id="UP000308768"/>
    </source>
</evidence>
<organism evidence="4 5">
    <name type="scientific">Cryomyces minteri</name>
    <dbReference type="NCBI Taxonomy" id="331657"/>
    <lineage>
        <taxon>Eukaryota</taxon>
        <taxon>Fungi</taxon>
        <taxon>Dikarya</taxon>
        <taxon>Ascomycota</taxon>
        <taxon>Pezizomycotina</taxon>
        <taxon>Dothideomycetes</taxon>
        <taxon>Dothideomycetes incertae sedis</taxon>
        <taxon>Cryomyces</taxon>
    </lineage>
</organism>
<dbReference type="AlphaFoldDB" id="A0A4U0X4H8"/>
<feature type="region of interest" description="Disordered" evidence="1">
    <location>
        <begin position="472"/>
        <end position="524"/>
    </location>
</feature>
<dbReference type="InterPro" id="IPR046464">
    <property type="entry name" value="SWI-SNF_Ssr4_C"/>
</dbReference>
<accession>A0A4U0X4H8</accession>
<dbReference type="OrthoDB" id="5321006at2759"/>
<evidence type="ECO:0000259" key="2">
    <source>
        <dbReference type="Pfam" id="PF08549"/>
    </source>
</evidence>
<protein>
    <recommendedName>
        <fullName evidence="6">DUF1750-domain-containing protein</fullName>
    </recommendedName>
</protein>
<dbReference type="InterPro" id="IPR013859">
    <property type="entry name" value="Ssr4_N"/>
</dbReference>
<feature type="region of interest" description="Disordered" evidence="1">
    <location>
        <begin position="389"/>
        <end position="409"/>
    </location>
</feature>
<dbReference type="Proteomes" id="UP000308768">
    <property type="component" value="Unassembled WGS sequence"/>
</dbReference>
<dbReference type="Pfam" id="PF20497">
    <property type="entry name" value="SWI-SNF_Ssr4_C"/>
    <property type="match status" value="1"/>
</dbReference>